<reference evidence="3 4" key="1">
    <citation type="journal article" date="2012" name="Science">
        <title>The Paleozoic origin of enzymatic lignin decomposition reconstructed from 31 fungal genomes.</title>
        <authorList>
            <person name="Floudas D."/>
            <person name="Binder M."/>
            <person name="Riley R."/>
            <person name="Barry K."/>
            <person name="Blanchette R.A."/>
            <person name="Henrissat B."/>
            <person name="Martinez A.T."/>
            <person name="Otillar R."/>
            <person name="Spatafora J.W."/>
            <person name="Yadav J.S."/>
            <person name="Aerts A."/>
            <person name="Benoit I."/>
            <person name="Boyd A."/>
            <person name="Carlson A."/>
            <person name="Copeland A."/>
            <person name="Coutinho P.M."/>
            <person name="de Vries R.P."/>
            <person name="Ferreira P."/>
            <person name="Findley K."/>
            <person name="Foster B."/>
            <person name="Gaskell J."/>
            <person name="Glotzer D."/>
            <person name="Gorecki P."/>
            <person name="Heitman J."/>
            <person name="Hesse C."/>
            <person name="Hori C."/>
            <person name="Igarashi K."/>
            <person name="Jurgens J.A."/>
            <person name="Kallen N."/>
            <person name="Kersten P."/>
            <person name="Kohler A."/>
            <person name="Kuees U."/>
            <person name="Kumar T.K.A."/>
            <person name="Kuo A."/>
            <person name="LaButti K."/>
            <person name="Larrondo L.F."/>
            <person name="Lindquist E."/>
            <person name="Ling A."/>
            <person name="Lombard V."/>
            <person name="Lucas S."/>
            <person name="Lundell T."/>
            <person name="Martin R."/>
            <person name="McLaughlin D.J."/>
            <person name="Morgenstern I."/>
            <person name="Morin E."/>
            <person name="Murat C."/>
            <person name="Nagy L.G."/>
            <person name="Nolan M."/>
            <person name="Ohm R.A."/>
            <person name="Patyshakuliyeva A."/>
            <person name="Rokas A."/>
            <person name="Ruiz-Duenas F.J."/>
            <person name="Sabat G."/>
            <person name="Salamov A."/>
            <person name="Samejima M."/>
            <person name="Schmutz J."/>
            <person name="Slot J.C."/>
            <person name="St John F."/>
            <person name="Stenlid J."/>
            <person name="Sun H."/>
            <person name="Sun S."/>
            <person name="Syed K."/>
            <person name="Tsang A."/>
            <person name="Wiebenga A."/>
            <person name="Young D."/>
            <person name="Pisabarro A."/>
            <person name="Eastwood D.C."/>
            <person name="Martin F."/>
            <person name="Cullen D."/>
            <person name="Grigoriev I.V."/>
            <person name="Hibbett D.S."/>
        </authorList>
    </citation>
    <scope>NUCLEOTIDE SEQUENCE</scope>
    <source>
        <strain evidence="4">FP-58527</strain>
    </source>
</reference>
<proteinExistence type="predicted"/>
<organism evidence="3 4">
    <name type="scientific">Fomitopsis schrenkii</name>
    <name type="common">Brown rot fungus</name>
    <dbReference type="NCBI Taxonomy" id="2126942"/>
    <lineage>
        <taxon>Eukaryota</taxon>
        <taxon>Fungi</taxon>
        <taxon>Dikarya</taxon>
        <taxon>Basidiomycota</taxon>
        <taxon>Agaricomycotina</taxon>
        <taxon>Agaricomycetes</taxon>
        <taxon>Polyporales</taxon>
        <taxon>Fomitopsis</taxon>
    </lineage>
</organism>
<evidence type="ECO:0000313" key="3">
    <source>
        <dbReference type="EMBL" id="EPS95738.1"/>
    </source>
</evidence>
<sequence length="521" mass="55659">MANGHDKIRLGHAVAPHRHRKRDACATGGFYKSPSAASVVDSSNPFQISWDTSCLDTTAVDIYLFAPGAATPRIHIWENVNFAYGSYNTTLQPSWWNSTKSASLQLEIVEAGTPIWMSGFAAGPLFNVTYSGSNSSSTSGNTASGSIIENVNNVPKHEGLSKGKIAAAVIMTLLVVAGIAAGAYIWRSRKHSRKERKRFSVAVDKRMSTISTEWKPVTTAGATHAIRSSVYSGDRTSTFDGGQASIGSHSLRLQTTEEDLAMPAMAQIRPGFRASKYSEVDRQSRISRVSFAPDSRPSVDYRRTRTFASEAIPPLPNAMMTPGELSPTQATGPFSLSADDIRAHMAGHDGSRPSLDAVAPALSMMRTGSSPTDESYVIPPQMRMPEPELPTPPAPALMLTSAPQSPILSAMPMPSIPAATMTPDDMLRAYADRSLRSPPPTGAAPAPVGSNGMLQLYSQDTMATTLESFGLVSKPTPPSPASLYPDMPPSQGHGEDDLRGSFAVSEESRYGVENEEHGAAM</sequence>
<name>S8DX79_FOMSC</name>
<keyword evidence="2" id="KW-0472">Membrane</keyword>
<accession>S8DX79</accession>
<dbReference type="OrthoDB" id="3363836at2759"/>
<protein>
    <submittedName>
        <fullName evidence="3">Uncharacterized protein</fullName>
    </submittedName>
</protein>
<evidence type="ECO:0000256" key="1">
    <source>
        <dbReference type="SAM" id="MobiDB-lite"/>
    </source>
</evidence>
<dbReference type="Proteomes" id="UP000015241">
    <property type="component" value="Unassembled WGS sequence"/>
</dbReference>
<dbReference type="eggNOG" id="ENOG502S31E">
    <property type="taxonomic scope" value="Eukaryota"/>
</dbReference>
<dbReference type="EMBL" id="KE504201">
    <property type="protein sequence ID" value="EPS95738.1"/>
    <property type="molecule type" value="Genomic_DNA"/>
</dbReference>
<feature type="compositionally biased region" description="Basic and acidic residues" evidence="1">
    <location>
        <begin position="506"/>
        <end position="521"/>
    </location>
</feature>
<keyword evidence="4" id="KW-1185">Reference proteome</keyword>
<dbReference type="HOGENOM" id="CLU_027355_0_0_1"/>
<dbReference type="AlphaFoldDB" id="S8DX79"/>
<feature type="transmembrane region" description="Helical" evidence="2">
    <location>
        <begin position="165"/>
        <end position="186"/>
    </location>
</feature>
<dbReference type="InParanoid" id="S8DX79"/>
<keyword evidence="2" id="KW-1133">Transmembrane helix</keyword>
<keyword evidence="2" id="KW-0812">Transmembrane</keyword>
<evidence type="ECO:0000256" key="2">
    <source>
        <dbReference type="SAM" id="Phobius"/>
    </source>
</evidence>
<feature type="region of interest" description="Disordered" evidence="1">
    <location>
        <begin position="470"/>
        <end position="521"/>
    </location>
</feature>
<dbReference type="STRING" id="743788.S8DX79"/>
<gene>
    <name evidence="3" type="ORF">FOMPIDRAFT_1025650</name>
</gene>
<evidence type="ECO:0000313" key="4">
    <source>
        <dbReference type="Proteomes" id="UP000015241"/>
    </source>
</evidence>